<dbReference type="SUPFAM" id="SSF47240">
    <property type="entry name" value="Ferritin-like"/>
    <property type="match status" value="1"/>
</dbReference>
<feature type="binding site" evidence="4">
    <location>
        <position position="173"/>
    </location>
    <ligand>
        <name>Fe cation</name>
        <dbReference type="ChEBI" id="CHEBI:24875"/>
        <label>2</label>
    </ligand>
</feature>
<keyword evidence="6" id="KW-1185">Reference proteome</keyword>
<dbReference type="PANTHER" id="PTHR23409">
    <property type="entry name" value="RIBONUCLEOSIDE-DIPHOSPHATE REDUCTASE SMALL CHAIN"/>
    <property type="match status" value="1"/>
</dbReference>
<evidence type="ECO:0000313" key="6">
    <source>
        <dbReference type="Proteomes" id="UP000184731"/>
    </source>
</evidence>
<dbReference type="EC" id="1.17.4.1" evidence="2"/>
<dbReference type="Pfam" id="PF00268">
    <property type="entry name" value="Ribonuc_red_sm"/>
    <property type="match status" value="1"/>
</dbReference>
<dbReference type="CDD" id="cd01049">
    <property type="entry name" value="RNRR2"/>
    <property type="match status" value="1"/>
</dbReference>
<dbReference type="AlphaFoldDB" id="A0A1L4D0K6"/>
<sequence length="327" mass="38600">MLINEIRPQLMPFQYPWAWDEFKNLCKNHWLPQEISMASDIAQWKNQGYLTQDERHLIKKILSFFANTDVLVGDNIIMAIYKHITNPECRQYLTAQAFQESIHSWSYSHIVESLSMDQQEVFGEFKKVGTIKDKHDFQAQFFEGILNEGFTTKTKEGRALFLKNLCAYYVGMEGMQFYSAFVLLLNFKRRNLLVGTSEQLEYIVRDESLHCRFGTKLINQYIEENRDIWTPELKAEVSKNIEHVVELEDAFVADSLPRDILGLSRSQFARYIRYIADRRIESIGLDPIYGEEETPFPWMNEIMDLPKEKNFFETRVTEYQTGFGLEW</sequence>
<dbReference type="PIRSF" id="PIRSF000355">
    <property type="entry name" value="NrdB"/>
    <property type="match status" value="1"/>
</dbReference>
<comment type="cofactor">
    <cofactor evidence="2 4">
        <name>Fe cation</name>
        <dbReference type="ChEBI" id="CHEBI:24875"/>
    </cofactor>
    <text evidence="2 4">Binds 2 iron ions per subunit.</text>
</comment>
<dbReference type="KEGG" id="saqi:AXG55_07375"/>
<dbReference type="STRING" id="1915309.AXG55_07375"/>
<comment type="similarity">
    <text evidence="1 2">Belongs to the ribonucleoside diphosphate reductase small chain family.</text>
</comment>
<dbReference type="OrthoDB" id="5289080at2"/>
<keyword evidence="2" id="KW-0560">Oxidoreductase</keyword>
<dbReference type="EMBL" id="CP017834">
    <property type="protein sequence ID" value="APJ03735.1"/>
    <property type="molecule type" value="Genomic_DNA"/>
</dbReference>
<gene>
    <name evidence="5" type="ORF">AXG55_07375</name>
</gene>
<feature type="binding site" evidence="4">
    <location>
        <position position="207"/>
    </location>
    <ligand>
        <name>Fe cation</name>
        <dbReference type="ChEBI" id="CHEBI:24875"/>
        <label>2</label>
    </ligand>
</feature>
<keyword evidence="2 4" id="KW-0408">Iron</keyword>
<feature type="binding site" evidence="4">
    <location>
        <position position="100"/>
    </location>
    <ligand>
        <name>Fe cation</name>
        <dbReference type="ChEBI" id="CHEBI:24875"/>
        <label>1</label>
    </ligand>
</feature>
<comment type="function">
    <text evidence="2">Provides the precursors necessary for DNA synthesis. Catalyzes the biosynthesis of deoxyribonucleotides from the corresponding ribonucleotides.</text>
</comment>
<name>A0A1L4D0K6_9BACT</name>
<keyword evidence="2 4" id="KW-0479">Metal-binding</keyword>
<dbReference type="PROSITE" id="PS00368">
    <property type="entry name" value="RIBORED_SMALL"/>
    <property type="match status" value="1"/>
</dbReference>
<dbReference type="RefSeq" id="WP_148697476.1">
    <property type="nucleotide sequence ID" value="NZ_CP017834.1"/>
</dbReference>
<dbReference type="NCBIfam" id="NF005550">
    <property type="entry name" value="PRK07209.1"/>
    <property type="match status" value="1"/>
</dbReference>
<dbReference type="GO" id="GO:0046872">
    <property type="term" value="F:metal ion binding"/>
    <property type="evidence" value="ECO:0007669"/>
    <property type="project" value="UniProtKB-KW"/>
</dbReference>
<comment type="catalytic activity">
    <reaction evidence="2">
        <text>a 2'-deoxyribonucleoside 5'-diphosphate + [thioredoxin]-disulfide + H2O = a ribonucleoside 5'-diphosphate + [thioredoxin]-dithiol</text>
        <dbReference type="Rhea" id="RHEA:23252"/>
        <dbReference type="Rhea" id="RHEA-COMP:10698"/>
        <dbReference type="Rhea" id="RHEA-COMP:10700"/>
        <dbReference type="ChEBI" id="CHEBI:15377"/>
        <dbReference type="ChEBI" id="CHEBI:29950"/>
        <dbReference type="ChEBI" id="CHEBI:50058"/>
        <dbReference type="ChEBI" id="CHEBI:57930"/>
        <dbReference type="ChEBI" id="CHEBI:73316"/>
        <dbReference type="EC" id="1.17.4.1"/>
    </reaction>
</comment>
<proteinExistence type="inferred from homology"/>
<dbReference type="UniPathway" id="UPA00326"/>
<evidence type="ECO:0000256" key="4">
    <source>
        <dbReference type="PIRSR" id="PIRSR000355-2"/>
    </source>
</evidence>
<dbReference type="Gene3D" id="1.10.620.20">
    <property type="entry name" value="Ribonucleotide Reductase, subunit A"/>
    <property type="match status" value="1"/>
</dbReference>
<keyword evidence="2" id="KW-0215">Deoxyribonucleotide synthesis</keyword>
<dbReference type="InterPro" id="IPR030475">
    <property type="entry name" value="RNR_small_AS"/>
</dbReference>
<evidence type="ECO:0000256" key="3">
    <source>
        <dbReference type="PIRSR" id="PIRSR000355-1"/>
    </source>
</evidence>
<feature type="binding site" evidence="4">
    <location>
        <position position="103"/>
    </location>
    <ligand>
        <name>Fe cation</name>
        <dbReference type="ChEBI" id="CHEBI:24875"/>
        <label>1</label>
    </ligand>
</feature>
<evidence type="ECO:0000256" key="2">
    <source>
        <dbReference type="PIRNR" id="PIRNR000355"/>
    </source>
</evidence>
<feature type="binding site" evidence="4">
    <location>
        <position position="100"/>
    </location>
    <ligand>
        <name>Fe cation</name>
        <dbReference type="ChEBI" id="CHEBI:24875"/>
        <label>2</label>
    </ligand>
</feature>
<protein>
    <recommendedName>
        <fullName evidence="2">Ribonucleoside-diphosphate reductase subunit beta</fullName>
        <ecNumber evidence="2">1.17.4.1</ecNumber>
    </recommendedName>
</protein>
<feature type="active site" evidence="3">
    <location>
        <position position="107"/>
    </location>
</feature>
<dbReference type="GO" id="GO:0009263">
    <property type="term" value="P:deoxyribonucleotide biosynthetic process"/>
    <property type="evidence" value="ECO:0007669"/>
    <property type="project" value="UniProtKB-KW"/>
</dbReference>
<accession>A0A1L4D0K6</accession>
<dbReference type="InterPro" id="IPR012348">
    <property type="entry name" value="RNR-like"/>
</dbReference>
<feature type="binding site" evidence="4">
    <location>
        <position position="69"/>
    </location>
    <ligand>
        <name>Fe cation</name>
        <dbReference type="ChEBI" id="CHEBI:24875"/>
        <label>1</label>
    </ligand>
</feature>
<dbReference type="PANTHER" id="PTHR23409:SF18">
    <property type="entry name" value="RIBONUCLEOSIDE-DIPHOSPHATE REDUCTASE SUBUNIT M2"/>
    <property type="match status" value="1"/>
</dbReference>
<dbReference type="NCBIfam" id="NF007186">
    <property type="entry name" value="PRK09614.1-5"/>
    <property type="match status" value="1"/>
</dbReference>
<dbReference type="Proteomes" id="UP000184731">
    <property type="component" value="Chromosome"/>
</dbReference>
<dbReference type="GO" id="GO:0004748">
    <property type="term" value="F:ribonucleoside-diphosphate reductase activity, thioredoxin disulfide as acceptor"/>
    <property type="evidence" value="ECO:0007669"/>
    <property type="project" value="UniProtKB-EC"/>
</dbReference>
<feature type="binding site" evidence="4">
    <location>
        <position position="210"/>
    </location>
    <ligand>
        <name>Fe cation</name>
        <dbReference type="ChEBI" id="CHEBI:24875"/>
        <label>2</label>
    </ligand>
</feature>
<reference evidence="5 6" key="1">
    <citation type="submission" date="2016-10" db="EMBL/GenBank/DDBJ databases">
        <title>Silvanigrella aquatica sp. nov., isolated from a freshwater lake located in the Black Forest, Germany, description of Silvanigrellaceae fam. nov., Silvanigrellales ord. nov., reclassification of the order Bdellovibrionales in the class Oligoflexia, reclassification of the families Bacteriovoracaceae and Halobacteriovoraceae in the new order Bacteriovoracales ord. nov., and reclassification of the family Pseudobacteriovoracaceae in the order Oligoflexiales.</title>
        <authorList>
            <person name="Hahn M.W."/>
            <person name="Schmidt J."/>
            <person name="Koll U."/>
            <person name="Rohde M."/>
            <person name="Verbag S."/>
            <person name="Pitt A."/>
            <person name="Nakai R."/>
            <person name="Naganuma T."/>
            <person name="Lang E."/>
        </authorList>
    </citation>
    <scope>NUCLEOTIDE SEQUENCE [LARGE SCALE GENOMIC DNA]</scope>
    <source>
        <strain evidence="5 6">MWH-Nonnen-W8red</strain>
    </source>
</reference>
<organism evidence="5 6">
    <name type="scientific">Silvanigrella aquatica</name>
    <dbReference type="NCBI Taxonomy" id="1915309"/>
    <lineage>
        <taxon>Bacteria</taxon>
        <taxon>Pseudomonadati</taxon>
        <taxon>Bdellovibrionota</taxon>
        <taxon>Oligoflexia</taxon>
        <taxon>Silvanigrellales</taxon>
        <taxon>Silvanigrellaceae</taxon>
        <taxon>Silvanigrella</taxon>
    </lineage>
</organism>
<dbReference type="InterPro" id="IPR033909">
    <property type="entry name" value="RNR_small"/>
</dbReference>
<dbReference type="InterPro" id="IPR000358">
    <property type="entry name" value="RNR_small_fam"/>
</dbReference>
<evidence type="ECO:0000313" key="5">
    <source>
        <dbReference type="EMBL" id="APJ03735.1"/>
    </source>
</evidence>
<evidence type="ECO:0000256" key="1">
    <source>
        <dbReference type="ARBA" id="ARBA00009303"/>
    </source>
</evidence>
<dbReference type="InterPro" id="IPR009078">
    <property type="entry name" value="Ferritin-like_SF"/>
</dbReference>